<dbReference type="InterPro" id="IPR055170">
    <property type="entry name" value="GFO_IDH_MocA-like_dom"/>
</dbReference>
<dbReference type="SUPFAM" id="SSF51735">
    <property type="entry name" value="NAD(P)-binding Rossmann-fold domains"/>
    <property type="match status" value="1"/>
</dbReference>
<feature type="domain" description="Gfo/Idh/MocA-like oxidoreductase N-terminal" evidence="3">
    <location>
        <begin position="4"/>
        <end position="117"/>
    </location>
</feature>
<protein>
    <submittedName>
        <fullName evidence="5">Gfo/Idh/MocA family oxidoreductase</fullName>
    </submittedName>
</protein>
<keyword evidence="2" id="KW-0560">Oxidoreductase</keyword>
<evidence type="ECO:0000259" key="3">
    <source>
        <dbReference type="Pfam" id="PF01408"/>
    </source>
</evidence>
<dbReference type="RefSeq" id="WP_290402131.1">
    <property type="nucleotide sequence ID" value="NZ_JAUHLN010000009.1"/>
</dbReference>
<gene>
    <name evidence="5" type="ORF">QYF49_24050</name>
</gene>
<dbReference type="EMBL" id="JAUHLN010000009">
    <property type="protein sequence ID" value="MDN4076020.1"/>
    <property type="molecule type" value="Genomic_DNA"/>
</dbReference>
<reference evidence="5" key="1">
    <citation type="submission" date="2023-06" db="EMBL/GenBank/DDBJ databases">
        <title>Draft Genome Sequences of Representative Paenibacillus Polymyxa, Bacillus cereus, Fictibacillus sp., and Brevibacillus agri Strains Isolated from Amazonian Dark Earth.</title>
        <authorList>
            <person name="Pellegrinetti T.A."/>
            <person name="Cunha I.C.M."/>
            <person name="Chaves M.G."/>
            <person name="Freitas A.S."/>
            <person name="Silva A.V.R."/>
            <person name="Tsai S.M."/>
            <person name="Mendes L.W."/>
        </authorList>
    </citation>
    <scope>NUCLEOTIDE SEQUENCE</scope>
    <source>
        <strain evidence="5">CENA-BCM004</strain>
    </source>
</reference>
<dbReference type="InterPro" id="IPR000683">
    <property type="entry name" value="Gfo/Idh/MocA-like_OxRdtase_N"/>
</dbReference>
<comment type="caution">
    <text evidence="5">The sequence shown here is derived from an EMBL/GenBank/DDBJ whole genome shotgun (WGS) entry which is preliminary data.</text>
</comment>
<dbReference type="PANTHER" id="PTHR42840">
    <property type="entry name" value="NAD(P)-BINDING ROSSMANN-FOLD SUPERFAMILY PROTEIN-RELATED"/>
    <property type="match status" value="1"/>
</dbReference>
<evidence type="ECO:0000313" key="5">
    <source>
        <dbReference type="EMBL" id="MDN4076020.1"/>
    </source>
</evidence>
<evidence type="ECO:0000256" key="2">
    <source>
        <dbReference type="ARBA" id="ARBA00023002"/>
    </source>
</evidence>
<dbReference type="InterPro" id="IPR036291">
    <property type="entry name" value="NAD(P)-bd_dom_sf"/>
</dbReference>
<dbReference type="Pfam" id="PF01408">
    <property type="entry name" value="GFO_IDH_MocA"/>
    <property type="match status" value="1"/>
</dbReference>
<sequence>MEVGIAILGSGFVSDFYMNGLKEVVGHKVVVNYSRSEKRAKQFAEQWNIPNWTSNMEEAVKREDVQLVLIGLPNDVHLQATRTAANAKKNVVCTKPLGRNAAEAKEMLDLVKKAGVLHGYAETEVFSPAVIRVRELIEAGGIGNIFSLRSREAHSGPHAPQFWDPEKTGGGALMDMGCHMFEAFRYFLGKENKPVECIAWGDNLVHKEKTTAEDNAVAMIRFESGAVGVAEVSWAALGGMDLRNEVYGDKGSAFTDITRGTPIRAFTTGSAGYVMEKATTDNGWIFPVPDEARVYGYHEEMKHFVECIAENKMPRETYEDGYTVNQIMDACYKSMKTKKWEKIEISGTVSEKNSRERETIKNG</sequence>
<name>A0ABT8EDM0_9BACL</name>
<dbReference type="PANTHER" id="PTHR42840:SF3">
    <property type="entry name" value="BINDING ROSSMANN FOLD OXIDOREDUCTASE, PUTATIVE (AFU_ORTHOLOGUE AFUA_2G10240)-RELATED"/>
    <property type="match status" value="1"/>
</dbReference>
<dbReference type="Proteomes" id="UP001168694">
    <property type="component" value="Unassembled WGS sequence"/>
</dbReference>
<feature type="domain" description="GFO/IDH/MocA-like oxidoreductase" evidence="4">
    <location>
        <begin position="132"/>
        <end position="253"/>
    </location>
</feature>
<dbReference type="Gene3D" id="3.30.360.10">
    <property type="entry name" value="Dihydrodipicolinate Reductase, domain 2"/>
    <property type="match status" value="1"/>
</dbReference>
<organism evidence="5 6">
    <name type="scientific">Fictibacillus terranigra</name>
    <dbReference type="NCBI Taxonomy" id="3058424"/>
    <lineage>
        <taxon>Bacteria</taxon>
        <taxon>Bacillati</taxon>
        <taxon>Bacillota</taxon>
        <taxon>Bacilli</taxon>
        <taxon>Bacillales</taxon>
        <taxon>Fictibacillaceae</taxon>
        <taxon>Fictibacillus</taxon>
    </lineage>
</organism>
<dbReference type="SUPFAM" id="SSF55347">
    <property type="entry name" value="Glyceraldehyde-3-phosphate dehydrogenase-like, C-terminal domain"/>
    <property type="match status" value="1"/>
</dbReference>
<comment type="similarity">
    <text evidence="1">Belongs to the Gfo/Idh/MocA family.</text>
</comment>
<evidence type="ECO:0000313" key="6">
    <source>
        <dbReference type="Proteomes" id="UP001168694"/>
    </source>
</evidence>
<proteinExistence type="inferred from homology"/>
<dbReference type="Gene3D" id="3.40.50.720">
    <property type="entry name" value="NAD(P)-binding Rossmann-like Domain"/>
    <property type="match status" value="1"/>
</dbReference>
<keyword evidence="6" id="KW-1185">Reference proteome</keyword>
<dbReference type="Pfam" id="PF22725">
    <property type="entry name" value="GFO_IDH_MocA_C3"/>
    <property type="match status" value="1"/>
</dbReference>
<evidence type="ECO:0000259" key="4">
    <source>
        <dbReference type="Pfam" id="PF22725"/>
    </source>
</evidence>
<evidence type="ECO:0000256" key="1">
    <source>
        <dbReference type="ARBA" id="ARBA00010928"/>
    </source>
</evidence>
<accession>A0ABT8EDM0</accession>